<name>A0ABV6ZN37_9HYPH</name>
<organism evidence="2 3">
    <name type="scientific">Labrys neptuniae</name>
    <dbReference type="NCBI Taxonomy" id="376174"/>
    <lineage>
        <taxon>Bacteria</taxon>
        <taxon>Pseudomonadati</taxon>
        <taxon>Pseudomonadota</taxon>
        <taxon>Alphaproteobacteria</taxon>
        <taxon>Hyphomicrobiales</taxon>
        <taxon>Xanthobacteraceae</taxon>
        <taxon>Labrys</taxon>
    </lineage>
</organism>
<evidence type="ECO:0000313" key="2">
    <source>
        <dbReference type="EMBL" id="MFC2253534.1"/>
    </source>
</evidence>
<reference evidence="2 3" key="1">
    <citation type="submission" date="2024-09" db="EMBL/GenBank/DDBJ databases">
        <title>Description of Labrys sedimenti sp. nov., isolated from a diclofenac-degrading enrichment culture, and genome-based reclassification of Labrys portucalensis as a later heterotypic synonym of Labrys neptuniae.</title>
        <authorList>
            <person name="Tancsics A."/>
            <person name="Csepanyi A."/>
        </authorList>
    </citation>
    <scope>NUCLEOTIDE SEQUENCE [LARGE SCALE GENOMIC DNA]</scope>
    <source>
        <strain evidence="2 3">LMG 23412</strain>
    </source>
</reference>
<feature type="domain" description="DUF4037" evidence="1">
    <location>
        <begin position="146"/>
        <end position="244"/>
    </location>
</feature>
<evidence type="ECO:0000259" key="1">
    <source>
        <dbReference type="Pfam" id="PF13228"/>
    </source>
</evidence>
<dbReference type="InterPro" id="IPR025117">
    <property type="entry name" value="DUF4037"/>
</dbReference>
<dbReference type="EMBL" id="JBHGPK010000020">
    <property type="protein sequence ID" value="MFC2253534.1"/>
    <property type="molecule type" value="Genomic_DNA"/>
</dbReference>
<dbReference type="Proteomes" id="UP001595190">
    <property type="component" value="Unassembled WGS sequence"/>
</dbReference>
<accession>A0ABV6ZN37</accession>
<comment type="caution">
    <text evidence="2">The sequence shown here is derived from an EMBL/GenBank/DDBJ whole genome shotgun (WGS) entry which is preliminary data.</text>
</comment>
<dbReference type="Pfam" id="PF13228">
    <property type="entry name" value="DUF4037"/>
    <property type="match status" value="1"/>
</dbReference>
<evidence type="ECO:0000313" key="3">
    <source>
        <dbReference type="Proteomes" id="UP001595190"/>
    </source>
</evidence>
<gene>
    <name evidence="2" type="ORF">ACETRX_28110</name>
</gene>
<sequence>MASSTTHPIGIGLAQRFHENLVAPVLQEHFPELPYAACRIGLGSEVLGYDTEVSADHDYGPSVQLFLPEERFAETAPVIMQALDRSLPAVFEGWPVRYATNVRPRRESSVAGVLGSDHGVELYTLTAWSDVFLGRQFATDLTARDWLSYSEQLFLTVTAGAVFRDDVGALTALRSRLNYFPRDVWLYKLAAQWRLIAEERAYVGRTGDVGDELGSQVIAARMVGNIMRLAMLVERRYAPYPKWFGTAFAQLECAGDLTPLLERVMSAQNWLERESGLVDACRFVAELQIARGVPGALGPTVGSLYARPYRFIDSMKILNALRAAIKDEDLCRLRDCGAADQFLASNFVLAAPAFSRAATTAVFDIE</sequence>
<proteinExistence type="predicted"/>
<protein>
    <submittedName>
        <fullName evidence="2">DUF4037 domain-containing protein</fullName>
    </submittedName>
</protein>
<dbReference type="RefSeq" id="WP_394314366.1">
    <property type="nucleotide sequence ID" value="NZ_JBHGPK010000020.1"/>
</dbReference>